<sequence>MSAQSGIIPSKNLLLKFKEFINSQSSILIANITNESIQLIEIIEGSNNLSNDFIELKSKLSESIPRYIIIKSELNNNNKNDVAVSNLDNYYTFISYVPDYSSIKEKMLYASSKTSLIKHLGSEYFNNILFLNDIDEIDYNNYKNSIGNEIDNDLNSLSNREQELQNIKNAELNTLITSSTNSKRQLITHQNQFSFKFNENIKIDFDNNILYSFNINIDKEEIYLSNQQKISQPKDLLLKISSNFPQYNLIKFQDYEFFIYSCPSGSKVKERMIYASNKQAIINYLTKINNGNSNNVLKTFEIGDPIELELSEFEIQNNNNEIINNDKTNNNLKFNRPTRPGRRTR</sequence>
<proteinExistence type="inferred from homology"/>
<keyword evidence="6" id="KW-0206">Cytoskeleton</keyword>
<organism evidence="10 11">
    <name type="scientific">Wickerhamomyces mucosus</name>
    <dbReference type="NCBI Taxonomy" id="1378264"/>
    <lineage>
        <taxon>Eukaryota</taxon>
        <taxon>Fungi</taxon>
        <taxon>Dikarya</taxon>
        <taxon>Ascomycota</taxon>
        <taxon>Saccharomycotina</taxon>
        <taxon>Saccharomycetes</taxon>
        <taxon>Phaffomycetales</taxon>
        <taxon>Wickerhamomycetaceae</taxon>
        <taxon>Wickerhamomyces</taxon>
    </lineage>
</organism>
<dbReference type="CDD" id="cd11285">
    <property type="entry name" value="ADF_Twf-N_like"/>
    <property type="match status" value="1"/>
</dbReference>
<evidence type="ECO:0000259" key="9">
    <source>
        <dbReference type="PROSITE" id="PS51263"/>
    </source>
</evidence>
<dbReference type="Gene3D" id="3.40.20.10">
    <property type="entry name" value="Severin"/>
    <property type="match status" value="2"/>
</dbReference>
<evidence type="ECO:0000256" key="5">
    <source>
        <dbReference type="ARBA" id="ARBA00023203"/>
    </source>
</evidence>
<evidence type="ECO:0000256" key="3">
    <source>
        <dbReference type="ARBA" id="ARBA00022490"/>
    </source>
</evidence>
<gene>
    <name evidence="10" type="ORF">WICMUC_004499</name>
</gene>
<dbReference type="AlphaFoldDB" id="A0A9P8PHN6"/>
<dbReference type="GO" id="GO:0030042">
    <property type="term" value="P:actin filament depolymerization"/>
    <property type="evidence" value="ECO:0007669"/>
    <property type="project" value="TreeGrafter"/>
</dbReference>
<dbReference type="GO" id="GO:0051015">
    <property type="term" value="F:actin filament binding"/>
    <property type="evidence" value="ECO:0007669"/>
    <property type="project" value="TreeGrafter"/>
</dbReference>
<evidence type="ECO:0000313" key="10">
    <source>
        <dbReference type="EMBL" id="KAH3671992.1"/>
    </source>
</evidence>
<keyword evidence="5" id="KW-0009">Actin-binding</keyword>
<feature type="domain" description="ADF-H" evidence="9">
    <location>
        <begin position="5"/>
        <end position="147"/>
    </location>
</feature>
<dbReference type="InterPro" id="IPR028458">
    <property type="entry name" value="Twinfilin"/>
</dbReference>
<evidence type="ECO:0000256" key="7">
    <source>
        <dbReference type="ARBA" id="ARBA00038532"/>
    </source>
</evidence>
<reference evidence="10" key="2">
    <citation type="submission" date="2021-01" db="EMBL/GenBank/DDBJ databases">
        <authorList>
            <person name="Schikora-Tamarit M.A."/>
        </authorList>
    </citation>
    <scope>NUCLEOTIDE SEQUENCE</scope>
    <source>
        <strain evidence="10">CBS6341</strain>
    </source>
</reference>
<dbReference type="EMBL" id="JAEUBF010001261">
    <property type="protein sequence ID" value="KAH3671992.1"/>
    <property type="molecule type" value="Genomic_DNA"/>
</dbReference>
<dbReference type="SMART" id="SM00102">
    <property type="entry name" value="ADF"/>
    <property type="match status" value="2"/>
</dbReference>
<comment type="subcellular location">
    <subcellularLocation>
        <location evidence="1">Cytoplasm</location>
        <location evidence="1">Cytoskeleton</location>
    </subcellularLocation>
</comment>
<dbReference type="GO" id="GO:0003785">
    <property type="term" value="F:actin monomer binding"/>
    <property type="evidence" value="ECO:0007669"/>
    <property type="project" value="TreeGrafter"/>
</dbReference>
<keyword evidence="11" id="KW-1185">Reference proteome</keyword>
<evidence type="ECO:0000256" key="2">
    <source>
        <dbReference type="ARBA" id="ARBA00009557"/>
    </source>
</evidence>
<comment type="caution">
    <text evidence="10">The sequence shown here is derived from an EMBL/GenBank/DDBJ whole genome shotgun (WGS) entry which is preliminary data.</text>
</comment>
<feature type="region of interest" description="Disordered" evidence="8">
    <location>
        <begin position="322"/>
        <end position="345"/>
    </location>
</feature>
<dbReference type="GO" id="GO:0051016">
    <property type="term" value="P:barbed-end actin filament capping"/>
    <property type="evidence" value="ECO:0007669"/>
    <property type="project" value="TreeGrafter"/>
</dbReference>
<dbReference type="Proteomes" id="UP000769528">
    <property type="component" value="Unassembled WGS sequence"/>
</dbReference>
<keyword evidence="4" id="KW-0677">Repeat</keyword>
<accession>A0A9P8PHN6</accession>
<comment type="similarity">
    <text evidence="2">Belongs to the actin-binding proteins ADF family. Twinfilin subfamily.</text>
</comment>
<dbReference type="PANTHER" id="PTHR13759:SF1">
    <property type="entry name" value="TWINFILIN"/>
    <property type="match status" value="1"/>
</dbReference>
<dbReference type="PROSITE" id="PS51263">
    <property type="entry name" value="ADF_H"/>
    <property type="match status" value="1"/>
</dbReference>
<keyword evidence="3" id="KW-0963">Cytoplasm</keyword>
<dbReference type="SUPFAM" id="SSF55753">
    <property type="entry name" value="Actin depolymerizing proteins"/>
    <property type="match status" value="2"/>
</dbReference>
<dbReference type="GO" id="GO:0005737">
    <property type="term" value="C:cytoplasm"/>
    <property type="evidence" value="ECO:0007669"/>
    <property type="project" value="TreeGrafter"/>
</dbReference>
<dbReference type="PANTHER" id="PTHR13759">
    <property type="entry name" value="TWINFILIN"/>
    <property type="match status" value="1"/>
</dbReference>
<evidence type="ECO:0000256" key="1">
    <source>
        <dbReference type="ARBA" id="ARBA00004245"/>
    </source>
</evidence>
<evidence type="ECO:0000256" key="8">
    <source>
        <dbReference type="SAM" id="MobiDB-lite"/>
    </source>
</evidence>
<dbReference type="Pfam" id="PF00241">
    <property type="entry name" value="Cofilin_ADF"/>
    <property type="match status" value="2"/>
</dbReference>
<feature type="compositionally biased region" description="Low complexity" evidence="8">
    <location>
        <begin position="322"/>
        <end position="335"/>
    </location>
</feature>
<protein>
    <recommendedName>
        <fullName evidence="9">ADF-H domain-containing protein</fullName>
    </recommendedName>
</protein>
<comment type="subunit">
    <text evidence="7">Interacts with G-actin; ADP-actin form.</text>
</comment>
<evidence type="ECO:0000313" key="11">
    <source>
        <dbReference type="Proteomes" id="UP000769528"/>
    </source>
</evidence>
<dbReference type="InterPro" id="IPR002108">
    <property type="entry name" value="ADF-H"/>
</dbReference>
<dbReference type="OrthoDB" id="10006997at2759"/>
<evidence type="ECO:0000256" key="4">
    <source>
        <dbReference type="ARBA" id="ARBA00022737"/>
    </source>
</evidence>
<reference evidence="10" key="1">
    <citation type="journal article" date="2021" name="Open Biol.">
        <title>Shared evolutionary footprints suggest mitochondrial oxidative damage underlies multiple complex I losses in fungi.</title>
        <authorList>
            <person name="Schikora-Tamarit M.A."/>
            <person name="Marcet-Houben M."/>
            <person name="Nosek J."/>
            <person name="Gabaldon T."/>
        </authorList>
    </citation>
    <scope>NUCLEOTIDE SEQUENCE</scope>
    <source>
        <strain evidence="10">CBS6341</strain>
    </source>
</reference>
<name>A0A9P8PHN6_9ASCO</name>
<evidence type="ECO:0000256" key="6">
    <source>
        <dbReference type="ARBA" id="ARBA00023212"/>
    </source>
</evidence>
<dbReference type="InterPro" id="IPR029006">
    <property type="entry name" value="ADF-H/Gelsolin-like_dom_sf"/>
</dbReference>
<dbReference type="GO" id="GO:0005884">
    <property type="term" value="C:actin filament"/>
    <property type="evidence" value="ECO:0007669"/>
    <property type="project" value="TreeGrafter"/>
</dbReference>